<gene>
    <name evidence="1" type="ORF">PODLI_1B002271</name>
</gene>
<keyword evidence="2" id="KW-1185">Reference proteome</keyword>
<name>A0AA35KTI6_9SAUR</name>
<organism evidence="1 2">
    <name type="scientific">Podarcis lilfordi</name>
    <name type="common">Lilford's wall lizard</name>
    <dbReference type="NCBI Taxonomy" id="74358"/>
    <lineage>
        <taxon>Eukaryota</taxon>
        <taxon>Metazoa</taxon>
        <taxon>Chordata</taxon>
        <taxon>Craniata</taxon>
        <taxon>Vertebrata</taxon>
        <taxon>Euteleostomi</taxon>
        <taxon>Lepidosauria</taxon>
        <taxon>Squamata</taxon>
        <taxon>Bifurcata</taxon>
        <taxon>Unidentata</taxon>
        <taxon>Episquamata</taxon>
        <taxon>Laterata</taxon>
        <taxon>Lacertibaenia</taxon>
        <taxon>Lacertidae</taxon>
        <taxon>Podarcis</taxon>
    </lineage>
</organism>
<evidence type="ECO:0000313" key="1">
    <source>
        <dbReference type="EMBL" id="CAI5783327.1"/>
    </source>
</evidence>
<reference evidence="1" key="1">
    <citation type="submission" date="2022-12" db="EMBL/GenBank/DDBJ databases">
        <authorList>
            <person name="Alioto T."/>
            <person name="Alioto T."/>
            <person name="Gomez Garrido J."/>
        </authorList>
    </citation>
    <scope>NUCLEOTIDE SEQUENCE</scope>
</reference>
<dbReference type="AlphaFoldDB" id="A0AA35KTI6"/>
<evidence type="ECO:0000313" key="2">
    <source>
        <dbReference type="Proteomes" id="UP001178461"/>
    </source>
</evidence>
<accession>A0AA35KTI6</accession>
<protein>
    <submittedName>
        <fullName evidence="1">Uncharacterized protein</fullName>
    </submittedName>
</protein>
<proteinExistence type="predicted"/>
<sequence>MNKQLCPLSAIRGSQRATDGVTGKAATRSFKVGSKNGRQGKWILFPCHRNSKAVRQKHTLAI</sequence>
<dbReference type="EMBL" id="OX395133">
    <property type="protein sequence ID" value="CAI5783327.1"/>
    <property type="molecule type" value="Genomic_DNA"/>
</dbReference>
<dbReference type="Proteomes" id="UP001178461">
    <property type="component" value="Chromosome 8"/>
</dbReference>